<dbReference type="STRING" id="311180.SAMN04488050_11182"/>
<feature type="chain" id="PRO_5011676935" evidence="2">
    <location>
        <begin position="23"/>
        <end position="279"/>
    </location>
</feature>
<dbReference type="Gene3D" id="3.40.190.10">
    <property type="entry name" value="Periplasmic binding protein-like II"/>
    <property type="match status" value="2"/>
</dbReference>
<evidence type="ECO:0000259" key="3">
    <source>
        <dbReference type="SMART" id="SM00062"/>
    </source>
</evidence>
<evidence type="ECO:0000256" key="2">
    <source>
        <dbReference type="SAM" id="SignalP"/>
    </source>
</evidence>
<name>A0A1I6VH72_9RHOB</name>
<dbReference type="Pfam" id="PF00497">
    <property type="entry name" value="SBP_bac_3"/>
    <property type="match status" value="1"/>
</dbReference>
<proteinExistence type="predicted"/>
<accession>A0A1I6VH72</accession>
<gene>
    <name evidence="4" type="ORF">SAMN04488050_11182</name>
</gene>
<dbReference type="AlphaFoldDB" id="A0A1I6VH72"/>
<evidence type="ECO:0000313" key="5">
    <source>
        <dbReference type="Proteomes" id="UP000199392"/>
    </source>
</evidence>
<protein>
    <submittedName>
        <fullName evidence="4">Polar amino acid transport system substrate-binding protein</fullName>
    </submittedName>
</protein>
<evidence type="ECO:0000256" key="1">
    <source>
        <dbReference type="ARBA" id="ARBA00022729"/>
    </source>
</evidence>
<dbReference type="PANTHER" id="PTHR35936">
    <property type="entry name" value="MEMBRANE-BOUND LYTIC MUREIN TRANSGLYCOSYLASE F"/>
    <property type="match status" value="1"/>
</dbReference>
<dbReference type="Proteomes" id="UP000199392">
    <property type="component" value="Unassembled WGS sequence"/>
</dbReference>
<organism evidence="4 5">
    <name type="scientific">Alloyangia pacifica</name>
    <dbReference type="NCBI Taxonomy" id="311180"/>
    <lineage>
        <taxon>Bacteria</taxon>
        <taxon>Pseudomonadati</taxon>
        <taxon>Pseudomonadota</taxon>
        <taxon>Alphaproteobacteria</taxon>
        <taxon>Rhodobacterales</taxon>
        <taxon>Roseobacteraceae</taxon>
        <taxon>Alloyangia</taxon>
    </lineage>
</organism>
<dbReference type="SUPFAM" id="SSF53850">
    <property type="entry name" value="Periplasmic binding protein-like II"/>
    <property type="match status" value="1"/>
</dbReference>
<reference evidence="5" key="1">
    <citation type="submission" date="2016-10" db="EMBL/GenBank/DDBJ databases">
        <authorList>
            <person name="Varghese N."/>
            <person name="Submissions S."/>
        </authorList>
    </citation>
    <scope>NUCLEOTIDE SEQUENCE [LARGE SCALE GENOMIC DNA]</scope>
    <source>
        <strain evidence="5">DSM 26894</strain>
    </source>
</reference>
<keyword evidence="1 2" id="KW-0732">Signal</keyword>
<keyword evidence="5" id="KW-1185">Reference proteome</keyword>
<dbReference type="RefSeq" id="WP_092428165.1">
    <property type="nucleotide sequence ID" value="NZ_FNCL01000011.1"/>
</dbReference>
<dbReference type="InterPro" id="IPR001638">
    <property type="entry name" value="Solute-binding_3/MltF_N"/>
</dbReference>
<dbReference type="EMBL" id="FOZW01000011">
    <property type="protein sequence ID" value="SFT13072.1"/>
    <property type="molecule type" value="Genomic_DNA"/>
</dbReference>
<dbReference type="CDD" id="cd13530">
    <property type="entry name" value="PBP2_peptides_like"/>
    <property type="match status" value="1"/>
</dbReference>
<sequence>MHSIRKISLCLCLSLTPASLLAQEKITAASDVGFAPYSMKSMSGEFEGIDIDIAKRLSEISGIDIEVIQQPWSTTFAGLAAGKFDAMWSAATMTPERQEMMAFIEGYGEALDGLLMRASDDDIAGAEDLQGKTIAINKGSSADAWLTERQDEFGITIARFETSPDAVQAVISGQADGYMMYKTAAGFAAKKQPMLKVSSFAIRKGAPYGYAVRPEDLELRNKLDAAMECLKASGELDEIYVKWTGLQPEPGGITNTPQPGFGQPGTKFYEETDHEMACD</sequence>
<feature type="signal peptide" evidence="2">
    <location>
        <begin position="1"/>
        <end position="22"/>
    </location>
</feature>
<feature type="domain" description="Solute-binding protein family 3/N-terminal" evidence="3">
    <location>
        <begin position="25"/>
        <end position="247"/>
    </location>
</feature>
<evidence type="ECO:0000313" key="4">
    <source>
        <dbReference type="EMBL" id="SFT13072.1"/>
    </source>
</evidence>
<dbReference type="PANTHER" id="PTHR35936:SF19">
    <property type="entry name" value="AMINO-ACID-BINDING PROTEIN YXEM-RELATED"/>
    <property type="match status" value="1"/>
</dbReference>
<dbReference type="OrthoDB" id="9814231at2"/>
<dbReference type="SMART" id="SM00062">
    <property type="entry name" value="PBPb"/>
    <property type="match status" value="1"/>
</dbReference>